<accession>A0A1I0TZ10</accession>
<name>A0A1I0TZ10_9SPHI</name>
<dbReference type="Proteomes" id="UP000198836">
    <property type="component" value="Unassembled WGS sequence"/>
</dbReference>
<dbReference type="STRING" id="332999.SAMN04488511_11726"/>
<dbReference type="InterPro" id="IPR020271">
    <property type="entry name" value="Uncharacterised_MJ1172"/>
</dbReference>
<gene>
    <name evidence="1" type="ORF">SAMN04488511_11726</name>
</gene>
<keyword evidence="2" id="KW-1185">Reference proteome</keyword>
<proteinExistence type="predicted"/>
<evidence type="ECO:0000313" key="1">
    <source>
        <dbReference type="EMBL" id="SFA57091.1"/>
    </source>
</evidence>
<dbReference type="EMBL" id="FOJM01000017">
    <property type="protein sequence ID" value="SFA57091.1"/>
    <property type="molecule type" value="Genomic_DNA"/>
</dbReference>
<sequence>METLIVQPKNKKQLLAVEAVLQALNVTFKKEKSYSREFINDIAKGEEDIKNGRLTRVKDVQNIWESIL</sequence>
<organism evidence="1 2">
    <name type="scientific">Pedobacter suwonensis</name>
    <dbReference type="NCBI Taxonomy" id="332999"/>
    <lineage>
        <taxon>Bacteria</taxon>
        <taxon>Pseudomonadati</taxon>
        <taxon>Bacteroidota</taxon>
        <taxon>Sphingobacteriia</taxon>
        <taxon>Sphingobacteriales</taxon>
        <taxon>Sphingobacteriaceae</taxon>
        <taxon>Pedobacter</taxon>
    </lineage>
</organism>
<protein>
    <submittedName>
        <fullName evidence="1">Uncharacterized protein</fullName>
    </submittedName>
</protein>
<dbReference type="Pfam" id="PF10884">
    <property type="entry name" value="DUF2683"/>
    <property type="match status" value="1"/>
</dbReference>
<dbReference type="AlphaFoldDB" id="A0A1I0TZ10"/>
<evidence type="ECO:0000313" key="2">
    <source>
        <dbReference type="Proteomes" id="UP000198836"/>
    </source>
</evidence>
<reference evidence="2" key="1">
    <citation type="submission" date="2016-10" db="EMBL/GenBank/DDBJ databases">
        <authorList>
            <person name="Varghese N."/>
            <person name="Submissions S."/>
        </authorList>
    </citation>
    <scope>NUCLEOTIDE SEQUENCE [LARGE SCALE GENOMIC DNA]</scope>
    <source>
        <strain evidence="2">DSM 18130</strain>
    </source>
</reference>